<gene>
    <name evidence="1" type="ORF">QJS35_15965</name>
</gene>
<evidence type="ECO:0000313" key="1">
    <source>
        <dbReference type="EMBL" id="MEQ4483893.1"/>
    </source>
</evidence>
<sequence>MEEQSVDFHLRQALSHLDAALDKSIRLIHDNQEEKQIVGSKWEKFLGEFFGMVREKGKQSKMNLLTWISFPRIR</sequence>
<dbReference type="EMBL" id="JASKHM010000009">
    <property type="protein sequence ID" value="MEQ4483893.1"/>
    <property type="molecule type" value="Genomic_DNA"/>
</dbReference>
<comment type="caution">
    <text evidence="1">The sequence shown here is derived from an EMBL/GenBank/DDBJ whole genome shotgun (WGS) entry which is preliminary data.</text>
</comment>
<evidence type="ECO:0000313" key="2">
    <source>
        <dbReference type="Proteomes" id="UP001493487"/>
    </source>
</evidence>
<protein>
    <submittedName>
        <fullName evidence="1">Uncharacterized protein</fullName>
    </submittedName>
</protein>
<accession>A0ABV1KW58</accession>
<dbReference type="RefSeq" id="WP_232186279.1">
    <property type="nucleotide sequence ID" value="NZ_JAIOAP010000008.1"/>
</dbReference>
<keyword evidence="2" id="KW-1185">Reference proteome</keyword>
<dbReference type="Proteomes" id="UP001493487">
    <property type="component" value="Unassembled WGS sequence"/>
</dbReference>
<proteinExistence type="predicted"/>
<organism evidence="1 2">
    <name type="scientific">Cohnella silvisoli</name>
    <dbReference type="NCBI Taxonomy" id="2873699"/>
    <lineage>
        <taxon>Bacteria</taxon>
        <taxon>Bacillati</taxon>
        <taxon>Bacillota</taxon>
        <taxon>Bacilli</taxon>
        <taxon>Bacillales</taxon>
        <taxon>Paenibacillaceae</taxon>
        <taxon>Cohnella</taxon>
    </lineage>
</organism>
<name>A0ABV1KW58_9BACL</name>
<reference evidence="1 2" key="1">
    <citation type="journal article" date="2023" name="Genome Announc.">
        <title>Pan-Genome Analyses of the Genus Cohnella and Proposal of the Novel Species Cohnella silvisoli sp. nov., Isolated from Forest Soil.</title>
        <authorList>
            <person name="Wang C."/>
            <person name="Mao L."/>
            <person name="Bao G."/>
            <person name="Zhu H."/>
        </authorList>
    </citation>
    <scope>NUCLEOTIDE SEQUENCE [LARGE SCALE GENOMIC DNA]</scope>
    <source>
        <strain evidence="1 2">NL03-T5-1</strain>
    </source>
</reference>